<feature type="domain" description="4Fe-4S ferredoxin-type" evidence="4">
    <location>
        <begin position="43"/>
        <end position="72"/>
    </location>
</feature>
<evidence type="ECO:0000313" key="6">
    <source>
        <dbReference type="EMBL" id="KAA2562934.1"/>
    </source>
</evidence>
<reference evidence="7" key="4">
    <citation type="submission" date="2022-06" db="EMBL/GenBank/DDBJ databases">
        <title>Isolation of gut microbiota from human fecal samples.</title>
        <authorList>
            <person name="Pamer E.G."/>
            <person name="Barat B."/>
            <person name="Waligurski E."/>
            <person name="Medina S."/>
            <person name="Paddock L."/>
            <person name="Mostad J."/>
        </authorList>
    </citation>
    <scope>NUCLEOTIDE SEQUENCE</scope>
    <source>
        <strain evidence="7">DFI.6.22</strain>
    </source>
</reference>
<keyword evidence="2" id="KW-0408">Iron</keyword>
<dbReference type="GeneID" id="59809931"/>
<dbReference type="Proteomes" id="UP000195772">
    <property type="component" value="Unassembled WGS sequence"/>
</dbReference>
<evidence type="ECO:0000313" key="8">
    <source>
        <dbReference type="EMBL" id="OUN03762.1"/>
    </source>
</evidence>
<dbReference type="OrthoDB" id="9804603at2"/>
<evidence type="ECO:0000313" key="5">
    <source>
        <dbReference type="EMBL" id="KAA2376485.1"/>
    </source>
</evidence>
<feature type="domain" description="4Fe-4S ferredoxin-type" evidence="4">
    <location>
        <begin position="6"/>
        <end position="35"/>
    </location>
</feature>
<keyword evidence="3" id="KW-0411">Iron-sulfur</keyword>
<dbReference type="Proteomes" id="UP000322940">
    <property type="component" value="Unassembled WGS sequence"/>
</dbReference>
<evidence type="ECO:0000313" key="10">
    <source>
        <dbReference type="Proteomes" id="UP000322940"/>
    </source>
</evidence>
<evidence type="ECO:0000259" key="4">
    <source>
        <dbReference type="PROSITE" id="PS51379"/>
    </source>
</evidence>
<dbReference type="EMBL" id="JANGBQ010000014">
    <property type="protein sequence ID" value="MCQ5083298.1"/>
    <property type="molecule type" value="Genomic_DNA"/>
</dbReference>
<reference evidence="8" key="2">
    <citation type="journal article" date="2018" name="BMC Genomics">
        <title>Whole genome sequencing and function prediction of 133 gut anaerobes isolated from chicken caecum in pure cultures.</title>
        <authorList>
            <person name="Medvecky M."/>
            <person name="Cejkova D."/>
            <person name="Polansky O."/>
            <person name="Karasova D."/>
            <person name="Kubasova T."/>
            <person name="Cizek A."/>
            <person name="Rychlik I."/>
        </authorList>
    </citation>
    <scope>NUCLEOTIDE SEQUENCE</scope>
    <source>
        <strain evidence="8">An90</strain>
    </source>
</reference>
<organism evidence="8 9">
    <name type="scientific">Alistipes onderdonkii</name>
    <dbReference type="NCBI Taxonomy" id="328813"/>
    <lineage>
        <taxon>Bacteria</taxon>
        <taxon>Pseudomonadati</taxon>
        <taxon>Bacteroidota</taxon>
        <taxon>Bacteroidia</taxon>
        <taxon>Bacteroidales</taxon>
        <taxon>Rikenellaceae</taxon>
        <taxon>Alistipes</taxon>
    </lineage>
</organism>
<dbReference type="Pfam" id="PF12838">
    <property type="entry name" value="Fer4_7"/>
    <property type="match status" value="1"/>
</dbReference>
<protein>
    <submittedName>
        <fullName evidence="7">4Fe-4S binding protein</fullName>
    </submittedName>
    <submittedName>
        <fullName evidence="5">4Fe-4S dicluster domain-containing protein</fullName>
    </submittedName>
    <submittedName>
        <fullName evidence="8">Ferredoxin</fullName>
    </submittedName>
</protein>
<dbReference type="Proteomes" id="UP001205035">
    <property type="component" value="Unassembled WGS sequence"/>
</dbReference>
<dbReference type="PANTHER" id="PTHR43122:SF2">
    <property type="entry name" value="FERREDOXIN SUBUNIT OF PYRUVATE:FLAVODOXIN OXIDOREDUCTASE"/>
    <property type="match status" value="1"/>
</dbReference>
<accession>A0A1Y3QVP9</accession>
<dbReference type="EMBL" id="NFHB01000003">
    <property type="protein sequence ID" value="OUN03762.1"/>
    <property type="molecule type" value="Genomic_DNA"/>
</dbReference>
<dbReference type="Proteomes" id="UP000323119">
    <property type="component" value="Unassembled WGS sequence"/>
</dbReference>
<dbReference type="SUPFAM" id="SSF54862">
    <property type="entry name" value="4Fe-4S ferredoxins"/>
    <property type="match status" value="1"/>
</dbReference>
<dbReference type="InterPro" id="IPR017900">
    <property type="entry name" value="4Fe4S_Fe_S_CS"/>
</dbReference>
<dbReference type="GO" id="GO:0046872">
    <property type="term" value="F:metal ion binding"/>
    <property type="evidence" value="ECO:0007669"/>
    <property type="project" value="UniProtKB-KW"/>
</dbReference>
<dbReference type="PROSITE" id="PS51379">
    <property type="entry name" value="4FE4S_FER_2"/>
    <property type="match status" value="2"/>
</dbReference>
<dbReference type="PROSITE" id="PS00198">
    <property type="entry name" value="4FE4S_FER_1"/>
    <property type="match status" value="2"/>
</dbReference>
<evidence type="ECO:0000256" key="2">
    <source>
        <dbReference type="ARBA" id="ARBA00023004"/>
    </source>
</evidence>
<name>A0A1Y3QVP9_9BACT</name>
<reference evidence="10 11" key="3">
    <citation type="journal article" date="2019" name="Nat. Med.">
        <title>A library of human gut bacterial isolates paired with longitudinal multiomics data enables mechanistic microbiome research.</title>
        <authorList>
            <person name="Poyet M."/>
            <person name="Groussin M."/>
            <person name="Gibbons S.M."/>
            <person name="Avila-Pacheco J."/>
            <person name="Jiang X."/>
            <person name="Kearney S.M."/>
            <person name="Perrotta A.R."/>
            <person name="Berdy B."/>
            <person name="Zhao S."/>
            <person name="Lieberman T.D."/>
            <person name="Swanson P.K."/>
            <person name="Smith M."/>
            <person name="Roesemann S."/>
            <person name="Alexander J.E."/>
            <person name="Rich S.A."/>
            <person name="Livny J."/>
            <person name="Vlamakis H."/>
            <person name="Clish C."/>
            <person name="Bullock K."/>
            <person name="Deik A."/>
            <person name="Scott J."/>
            <person name="Pierce K.A."/>
            <person name="Xavier R.J."/>
            <person name="Alm E.J."/>
        </authorList>
    </citation>
    <scope>NUCLEOTIDE SEQUENCE [LARGE SCALE GENOMIC DNA]</scope>
    <source>
        <strain evidence="6 11">BIOML-A204</strain>
        <strain evidence="5 10">BIOML-A266</strain>
    </source>
</reference>
<evidence type="ECO:0000313" key="11">
    <source>
        <dbReference type="Proteomes" id="UP000323119"/>
    </source>
</evidence>
<dbReference type="EMBL" id="VVXH01000015">
    <property type="protein sequence ID" value="KAA2376485.1"/>
    <property type="molecule type" value="Genomic_DNA"/>
</dbReference>
<gene>
    <name evidence="8" type="ORF">B5G41_04660</name>
    <name evidence="6" type="ORF">F2S36_03785</name>
    <name evidence="5" type="ORF">F2Y10_12795</name>
    <name evidence="7" type="ORF">NE651_10395</name>
</gene>
<keyword evidence="1" id="KW-0479">Metal-binding</keyword>
<sequence>MAKIKGTIVVDKERCKGCGVCVASCPCDVLELSAEVNSKGYPISRMVNPDACTGCASCAVICPDSVITVYRQKFE</sequence>
<dbReference type="Gene3D" id="3.30.70.20">
    <property type="match status" value="1"/>
</dbReference>
<dbReference type="InterPro" id="IPR017896">
    <property type="entry name" value="4Fe4S_Fe-S-bd"/>
</dbReference>
<dbReference type="GO" id="GO:0051536">
    <property type="term" value="F:iron-sulfur cluster binding"/>
    <property type="evidence" value="ECO:0007669"/>
    <property type="project" value="UniProtKB-KW"/>
</dbReference>
<evidence type="ECO:0000313" key="7">
    <source>
        <dbReference type="EMBL" id="MCQ5083298.1"/>
    </source>
</evidence>
<dbReference type="PANTHER" id="PTHR43122">
    <property type="entry name" value="FERREDOXIN SUBUNIT OF PYRUVATE:FLAVODOXIN OXIDOREDUCTASE-RELATED"/>
    <property type="match status" value="1"/>
</dbReference>
<dbReference type="AlphaFoldDB" id="A0A1Y3QVP9"/>
<evidence type="ECO:0000256" key="1">
    <source>
        <dbReference type="ARBA" id="ARBA00022723"/>
    </source>
</evidence>
<reference evidence="9" key="1">
    <citation type="submission" date="2017-04" db="EMBL/GenBank/DDBJ databases">
        <title>Function of individual gut microbiota members based on whole genome sequencing of pure cultures obtained from chicken caecum.</title>
        <authorList>
            <person name="Medvecky M."/>
            <person name="Cejkova D."/>
            <person name="Polansky O."/>
            <person name="Karasova D."/>
            <person name="Kubasova T."/>
            <person name="Cizek A."/>
            <person name="Rychlik I."/>
        </authorList>
    </citation>
    <scope>NUCLEOTIDE SEQUENCE [LARGE SCALE GENOMIC DNA]</scope>
    <source>
        <strain evidence="9">An90</strain>
    </source>
</reference>
<evidence type="ECO:0000313" key="9">
    <source>
        <dbReference type="Proteomes" id="UP000195772"/>
    </source>
</evidence>
<proteinExistence type="predicted"/>
<dbReference type="EMBL" id="VVUY01000003">
    <property type="protein sequence ID" value="KAA2562934.1"/>
    <property type="molecule type" value="Genomic_DNA"/>
</dbReference>
<evidence type="ECO:0000256" key="3">
    <source>
        <dbReference type="ARBA" id="ARBA00023014"/>
    </source>
</evidence>
<comment type="caution">
    <text evidence="8">The sequence shown here is derived from an EMBL/GenBank/DDBJ whole genome shotgun (WGS) entry which is preliminary data.</text>
</comment>
<dbReference type="RefSeq" id="WP_022333079.1">
    <property type="nucleotide sequence ID" value="NZ_AP025562.1"/>
</dbReference>